<dbReference type="InterPro" id="IPR050109">
    <property type="entry name" value="HTH-type_TetR-like_transc_reg"/>
</dbReference>
<evidence type="ECO:0000313" key="7">
    <source>
        <dbReference type="EMBL" id="HIW92586.1"/>
    </source>
</evidence>
<reference evidence="7" key="1">
    <citation type="journal article" date="2021" name="PeerJ">
        <title>Extensive microbial diversity within the chicken gut microbiome revealed by metagenomics and culture.</title>
        <authorList>
            <person name="Gilroy R."/>
            <person name="Ravi A."/>
            <person name="Getino M."/>
            <person name="Pursley I."/>
            <person name="Horton D.L."/>
            <person name="Alikhan N.F."/>
            <person name="Baker D."/>
            <person name="Gharbi K."/>
            <person name="Hall N."/>
            <person name="Watson M."/>
            <person name="Adriaenssens E.M."/>
            <person name="Foster-Nyarko E."/>
            <person name="Jarju S."/>
            <person name="Secka A."/>
            <person name="Antonio M."/>
            <person name="Oren A."/>
            <person name="Chaudhuri R.R."/>
            <person name="La Ragione R."/>
            <person name="Hildebrand F."/>
            <person name="Pallen M.J."/>
        </authorList>
    </citation>
    <scope>NUCLEOTIDE SEQUENCE</scope>
    <source>
        <strain evidence="7">CHK32-1732</strain>
    </source>
</reference>
<dbReference type="Gene3D" id="1.10.357.10">
    <property type="entry name" value="Tetracycline Repressor, domain 2"/>
    <property type="match status" value="1"/>
</dbReference>
<gene>
    <name evidence="7" type="ORF">H9870_13115</name>
</gene>
<dbReference type="PROSITE" id="PS50977">
    <property type="entry name" value="HTH_TETR_2"/>
    <property type="match status" value="1"/>
</dbReference>
<dbReference type="Pfam" id="PF00440">
    <property type="entry name" value="TetR_N"/>
    <property type="match status" value="1"/>
</dbReference>
<dbReference type="SUPFAM" id="SSF48498">
    <property type="entry name" value="Tetracyclin repressor-like, C-terminal domain"/>
    <property type="match status" value="1"/>
</dbReference>
<dbReference type="Gene3D" id="1.10.10.60">
    <property type="entry name" value="Homeodomain-like"/>
    <property type="match status" value="1"/>
</dbReference>
<dbReference type="AlphaFoldDB" id="A0A9D1RQC7"/>
<dbReference type="PRINTS" id="PR00455">
    <property type="entry name" value="HTHTETR"/>
</dbReference>
<feature type="region of interest" description="Disordered" evidence="5">
    <location>
        <begin position="1"/>
        <end position="20"/>
    </location>
</feature>
<evidence type="ECO:0000256" key="5">
    <source>
        <dbReference type="SAM" id="MobiDB-lite"/>
    </source>
</evidence>
<organism evidence="7 8">
    <name type="scientific">Candidatus Corynebacterium avicola</name>
    <dbReference type="NCBI Taxonomy" id="2838527"/>
    <lineage>
        <taxon>Bacteria</taxon>
        <taxon>Bacillati</taxon>
        <taxon>Actinomycetota</taxon>
        <taxon>Actinomycetes</taxon>
        <taxon>Mycobacteriales</taxon>
        <taxon>Corynebacteriaceae</taxon>
        <taxon>Corynebacterium</taxon>
    </lineage>
</organism>
<keyword evidence="3" id="KW-0804">Transcription</keyword>
<evidence type="ECO:0000256" key="4">
    <source>
        <dbReference type="PROSITE-ProRule" id="PRU00335"/>
    </source>
</evidence>
<dbReference type="InterPro" id="IPR009057">
    <property type="entry name" value="Homeodomain-like_sf"/>
</dbReference>
<dbReference type="PANTHER" id="PTHR30055:SF234">
    <property type="entry name" value="HTH-TYPE TRANSCRIPTIONAL REGULATOR BETI"/>
    <property type="match status" value="1"/>
</dbReference>
<evidence type="ECO:0000256" key="1">
    <source>
        <dbReference type="ARBA" id="ARBA00023015"/>
    </source>
</evidence>
<dbReference type="InterPro" id="IPR001647">
    <property type="entry name" value="HTH_TetR"/>
</dbReference>
<dbReference type="InterPro" id="IPR036271">
    <property type="entry name" value="Tet_transcr_reg_TetR-rel_C_sf"/>
</dbReference>
<protein>
    <submittedName>
        <fullName evidence="7">TetR/AcrR family transcriptional regulator</fullName>
    </submittedName>
</protein>
<dbReference type="Proteomes" id="UP000824190">
    <property type="component" value="Unassembled WGS sequence"/>
</dbReference>
<keyword evidence="1" id="KW-0805">Transcription regulation</keyword>
<evidence type="ECO:0000259" key="6">
    <source>
        <dbReference type="PROSITE" id="PS50977"/>
    </source>
</evidence>
<dbReference type="Pfam" id="PF21313">
    <property type="entry name" value="EthR_C"/>
    <property type="match status" value="1"/>
</dbReference>
<accession>A0A9D1RQC7</accession>
<dbReference type="InterPro" id="IPR049397">
    <property type="entry name" value="EthR_C"/>
</dbReference>
<dbReference type="GO" id="GO:0000976">
    <property type="term" value="F:transcription cis-regulatory region binding"/>
    <property type="evidence" value="ECO:0007669"/>
    <property type="project" value="TreeGrafter"/>
</dbReference>
<keyword evidence="2 4" id="KW-0238">DNA-binding</keyword>
<reference evidence="7" key="2">
    <citation type="submission" date="2021-04" db="EMBL/GenBank/DDBJ databases">
        <authorList>
            <person name="Gilroy R."/>
        </authorList>
    </citation>
    <scope>NUCLEOTIDE SEQUENCE</scope>
    <source>
        <strain evidence="7">CHK32-1732</strain>
    </source>
</reference>
<dbReference type="SUPFAM" id="SSF46689">
    <property type="entry name" value="Homeodomain-like"/>
    <property type="match status" value="1"/>
</dbReference>
<evidence type="ECO:0000256" key="2">
    <source>
        <dbReference type="ARBA" id="ARBA00023125"/>
    </source>
</evidence>
<dbReference type="GO" id="GO:0003700">
    <property type="term" value="F:DNA-binding transcription factor activity"/>
    <property type="evidence" value="ECO:0007669"/>
    <property type="project" value="TreeGrafter"/>
</dbReference>
<comment type="caution">
    <text evidence="7">The sequence shown here is derived from an EMBL/GenBank/DDBJ whole genome shotgun (WGS) entry which is preliminary data.</text>
</comment>
<name>A0A9D1RQC7_9CORY</name>
<feature type="domain" description="HTH tetR-type" evidence="6">
    <location>
        <begin position="19"/>
        <end position="79"/>
    </location>
</feature>
<dbReference type="PANTHER" id="PTHR30055">
    <property type="entry name" value="HTH-TYPE TRANSCRIPTIONAL REGULATOR RUTR"/>
    <property type="match status" value="1"/>
</dbReference>
<evidence type="ECO:0000313" key="8">
    <source>
        <dbReference type="Proteomes" id="UP000824190"/>
    </source>
</evidence>
<sequence>MNDQNVLTPAKEPVSARGRRKRARLMDAAKTIFQRDGFAESRITDIVNEASASTGSFYTYFDNKEQILKAVLTEAQQDMLHTSLLRGHPDATSSPKEIVDYGIRRYIEYYAQNTALMLLMEQVAGIDPDFREERRQREHDIVESNAELLGNWQSTGQARTTMDAYLVTRALSSMTIKFAYNCLAMRENEDVSVVVDTLTQVWLKTLEID</sequence>
<proteinExistence type="predicted"/>
<dbReference type="EMBL" id="DXGC01000113">
    <property type="protein sequence ID" value="HIW92586.1"/>
    <property type="molecule type" value="Genomic_DNA"/>
</dbReference>
<feature type="DNA-binding region" description="H-T-H motif" evidence="4">
    <location>
        <begin position="42"/>
        <end position="61"/>
    </location>
</feature>
<evidence type="ECO:0000256" key="3">
    <source>
        <dbReference type="ARBA" id="ARBA00023163"/>
    </source>
</evidence>